<dbReference type="EMBL" id="OV696697">
    <property type="protein sequence ID" value="CAH1242479.1"/>
    <property type="molecule type" value="Genomic_DNA"/>
</dbReference>
<gene>
    <name evidence="1" type="primary">Hypp6752</name>
    <name evidence="1" type="ORF">BLAG_LOCUS5769</name>
</gene>
<protein>
    <submittedName>
        <fullName evidence="1">Hypp6752 protein</fullName>
    </submittedName>
</protein>
<evidence type="ECO:0000313" key="2">
    <source>
        <dbReference type="Proteomes" id="UP000838412"/>
    </source>
</evidence>
<reference evidence="1" key="1">
    <citation type="submission" date="2022-01" db="EMBL/GenBank/DDBJ databases">
        <authorList>
            <person name="Braso-Vives M."/>
        </authorList>
    </citation>
    <scope>NUCLEOTIDE SEQUENCE</scope>
</reference>
<name>A0A8J9YVM4_BRALA</name>
<proteinExistence type="predicted"/>
<accession>A0A8J9YVM4</accession>
<dbReference type="OrthoDB" id="6612379at2759"/>
<dbReference type="AlphaFoldDB" id="A0A8J9YVM4"/>
<dbReference type="Proteomes" id="UP000838412">
    <property type="component" value="Chromosome 12"/>
</dbReference>
<keyword evidence="2" id="KW-1185">Reference proteome</keyword>
<organism evidence="1 2">
    <name type="scientific">Branchiostoma lanceolatum</name>
    <name type="common">Common lancelet</name>
    <name type="synonym">Amphioxus lanceolatum</name>
    <dbReference type="NCBI Taxonomy" id="7740"/>
    <lineage>
        <taxon>Eukaryota</taxon>
        <taxon>Metazoa</taxon>
        <taxon>Chordata</taxon>
        <taxon>Cephalochordata</taxon>
        <taxon>Leptocardii</taxon>
        <taxon>Amphioxiformes</taxon>
        <taxon>Branchiostomatidae</taxon>
        <taxon>Branchiostoma</taxon>
    </lineage>
</organism>
<sequence length="139" mass="16428">MGIRVFATNRHFNKLRDCTVLYMAGTFKSCPRPYTQFLTIYGLFHCRCLPLVMALMTERTIAAYRQIFKHAKAKVRPLTGHRLRPRRIVIDFEVCLITATETKFRVRRHPALRGFIRYMELNYVNPGVTFPIRMWSLCL</sequence>
<evidence type="ECO:0000313" key="1">
    <source>
        <dbReference type="EMBL" id="CAH1242479.1"/>
    </source>
</evidence>